<dbReference type="SUPFAM" id="SSF48264">
    <property type="entry name" value="Cytochrome P450"/>
    <property type="match status" value="1"/>
</dbReference>
<keyword evidence="3 4" id="KW-0349">Heme</keyword>
<dbReference type="GO" id="GO:0016705">
    <property type="term" value="F:oxidoreductase activity, acting on paired donors, with incorporation or reduction of molecular oxygen"/>
    <property type="evidence" value="ECO:0007669"/>
    <property type="project" value="InterPro"/>
</dbReference>
<accession>A0A0B1RUU0</accession>
<comment type="cofactor">
    <cofactor evidence="3">
        <name>heme</name>
        <dbReference type="ChEBI" id="CHEBI:30413"/>
    </cofactor>
</comment>
<dbReference type="OrthoDB" id="1055148at2759"/>
<dbReference type="Gene3D" id="1.10.630.10">
    <property type="entry name" value="Cytochrome P450"/>
    <property type="match status" value="1"/>
</dbReference>
<protein>
    <submittedName>
        <fullName evidence="5">Unspecific monooxygenase</fullName>
    </submittedName>
</protein>
<feature type="binding site" description="axial binding residue" evidence="3">
    <location>
        <position position="285"/>
    </location>
    <ligand>
        <name>heme</name>
        <dbReference type="ChEBI" id="CHEBI:30413"/>
    </ligand>
    <ligandPart>
        <name>Fe</name>
        <dbReference type="ChEBI" id="CHEBI:18248"/>
    </ligandPart>
</feature>
<comment type="similarity">
    <text evidence="1 4">Belongs to the cytochrome P450 family.</text>
</comment>
<keyword evidence="3 4" id="KW-0408">Iron</keyword>
<evidence type="ECO:0000256" key="3">
    <source>
        <dbReference type="PIRSR" id="PIRSR602401-1"/>
    </source>
</evidence>
<dbReference type="InterPro" id="IPR017972">
    <property type="entry name" value="Cyt_P450_CS"/>
</dbReference>
<evidence type="ECO:0000313" key="5">
    <source>
        <dbReference type="EMBL" id="KHJ74815.1"/>
    </source>
</evidence>
<dbReference type="InterPro" id="IPR002401">
    <property type="entry name" value="Cyt_P450_E_grp-I"/>
</dbReference>
<dbReference type="PROSITE" id="PS00086">
    <property type="entry name" value="CYTOCHROME_P450"/>
    <property type="match status" value="1"/>
</dbReference>
<dbReference type="EMBL" id="KN613356">
    <property type="protein sequence ID" value="KHJ74815.1"/>
    <property type="molecule type" value="Genomic_DNA"/>
</dbReference>
<keyword evidence="2 4" id="KW-0503">Monooxygenase</keyword>
<dbReference type="Proteomes" id="UP000053660">
    <property type="component" value="Unassembled WGS sequence"/>
</dbReference>
<dbReference type="AlphaFoldDB" id="A0A0B1RUU0"/>
<dbReference type="GO" id="GO:0004497">
    <property type="term" value="F:monooxygenase activity"/>
    <property type="evidence" value="ECO:0007669"/>
    <property type="project" value="UniProtKB-KW"/>
</dbReference>
<evidence type="ECO:0000256" key="4">
    <source>
        <dbReference type="RuleBase" id="RU000461"/>
    </source>
</evidence>
<dbReference type="PRINTS" id="PR00385">
    <property type="entry name" value="P450"/>
</dbReference>
<dbReference type="PANTHER" id="PTHR24284:SF1">
    <property type="entry name" value="CYTOCHROME P450 FAMILY"/>
    <property type="match status" value="1"/>
</dbReference>
<dbReference type="InterPro" id="IPR001128">
    <property type="entry name" value="Cyt_P450"/>
</dbReference>
<dbReference type="PANTHER" id="PTHR24284">
    <property type="entry name" value="CYTOCHROME P450 FAMILY"/>
    <property type="match status" value="1"/>
</dbReference>
<keyword evidence="4" id="KW-0560">Oxidoreductase</keyword>
<keyword evidence="3 4" id="KW-0479">Metal-binding</keyword>
<evidence type="ECO:0000313" key="6">
    <source>
        <dbReference type="Proteomes" id="UP000053660"/>
    </source>
</evidence>
<name>A0A0B1RUU0_OESDE</name>
<reference evidence="5 6" key="1">
    <citation type="submission" date="2014-03" db="EMBL/GenBank/DDBJ databases">
        <title>Draft genome of the hookworm Oesophagostomum dentatum.</title>
        <authorList>
            <person name="Mitreva M."/>
        </authorList>
    </citation>
    <scope>NUCLEOTIDE SEQUENCE [LARGE SCALE GENOMIC DNA]</scope>
    <source>
        <strain evidence="5 6">OD-Hann</strain>
    </source>
</reference>
<dbReference type="GO" id="GO:0020037">
    <property type="term" value="F:heme binding"/>
    <property type="evidence" value="ECO:0007669"/>
    <property type="project" value="InterPro"/>
</dbReference>
<keyword evidence="6" id="KW-1185">Reference proteome</keyword>
<evidence type="ECO:0000256" key="2">
    <source>
        <dbReference type="ARBA" id="ARBA00023033"/>
    </source>
</evidence>
<proteinExistence type="inferred from homology"/>
<evidence type="ECO:0000256" key="1">
    <source>
        <dbReference type="ARBA" id="ARBA00010617"/>
    </source>
</evidence>
<dbReference type="Pfam" id="PF00067">
    <property type="entry name" value="p450"/>
    <property type="match status" value="1"/>
</dbReference>
<gene>
    <name evidence="5" type="ORF">OESDEN_25569</name>
</gene>
<dbReference type="InterPro" id="IPR036396">
    <property type="entry name" value="Cyt_P450_sf"/>
</dbReference>
<sequence>MASIKNKEAVDLRQPIQVFVANIINKTLFGFSYEYDKSDRLMAFVNRLTEIFNEAKGNKLVLLSQRFPIITRLPIIGYLSRGRYEIMTKALKNNVKEDVERCLKNYNPDEDPECFVQAYFQKMQRNPHLNYDNLLNVCMDFFMAGMETTTTTLRWATLFLASNINVQDKIRAEIFRVLGASGKPSYSLRTQMPYTFAAIQEIQRRANIIPLNLLHRTTKDTSVGSVKIPEDTFVIGHIQHVMAHSPVYKQGKEFKPERFLMDDGVTANKEAVEQLCPFSVGKRQCAGEPLAKVELFVGLVTLLQNYKVEPAKGRKIDLEPIYATVLMPKQQPLRVTPVSI</sequence>
<dbReference type="PRINTS" id="PR00463">
    <property type="entry name" value="EP450I"/>
</dbReference>
<organism evidence="5 6">
    <name type="scientific">Oesophagostomum dentatum</name>
    <name type="common">Nodular worm</name>
    <dbReference type="NCBI Taxonomy" id="61180"/>
    <lineage>
        <taxon>Eukaryota</taxon>
        <taxon>Metazoa</taxon>
        <taxon>Ecdysozoa</taxon>
        <taxon>Nematoda</taxon>
        <taxon>Chromadorea</taxon>
        <taxon>Rhabditida</taxon>
        <taxon>Rhabditina</taxon>
        <taxon>Rhabditomorpha</taxon>
        <taxon>Strongyloidea</taxon>
        <taxon>Strongylidae</taxon>
        <taxon>Oesophagostomum</taxon>
    </lineage>
</organism>
<dbReference type="GO" id="GO:0005506">
    <property type="term" value="F:iron ion binding"/>
    <property type="evidence" value="ECO:0007669"/>
    <property type="project" value="InterPro"/>
</dbReference>